<proteinExistence type="predicted"/>
<accession>A0A481YT61</accession>
<reference evidence="1" key="1">
    <citation type="journal article" date="2019" name="MBio">
        <title>Virus Genomes from Deep Sea Sediments Expand the Ocean Megavirome and Support Independent Origins of Viral Gigantism.</title>
        <authorList>
            <person name="Backstrom D."/>
            <person name="Yutin N."/>
            <person name="Jorgensen S.L."/>
            <person name="Dharamshi J."/>
            <person name="Homa F."/>
            <person name="Zaremba-Niedwiedzka K."/>
            <person name="Spang A."/>
            <person name="Wolf Y.I."/>
            <person name="Koonin E.V."/>
            <person name="Ettema T.J."/>
        </authorList>
    </citation>
    <scope>NUCLEOTIDE SEQUENCE</scope>
</reference>
<dbReference type="EMBL" id="MK500334">
    <property type="protein sequence ID" value="QBK86473.1"/>
    <property type="molecule type" value="Genomic_DNA"/>
</dbReference>
<name>A0A481YT61_9VIRU</name>
<protein>
    <submittedName>
        <fullName evidence="1">Uncharacterized protein</fullName>
    </submittedName>
</protein>
<organism evidence="1">
    <name type="scientific">Marseillevirus LCMAC102</name>
    <dbReference type="NCBI Taxonomy" id="2506603"/>
    <lineage>
        <taxon>Viruses</taxon>
        <taxon>Varidnaviria</taxon>
        <taxon>Bamfordvirae</taxon>
        <taxon>Nucleocytoviricota</taxon>
        <taxon>Megaviricetes</taxon>
        <taxon>Pimascovirales</taxon>
        <taxon>Pimascovirales incertae sedis</taxon>
        <taxon>Marseilleviridae</taxon>
    </lineage>
</organism>
<sequence>MPRHKRTQYHTVPKKETGFRCTNDRHEERKIARKRDWMCDLKHLQVVCPEEHKFTPSEGFIERAQVYTREFVEWLEVEHIECETCIDIWRQELEYQQSKEAKQEEDRIQQMAVTNRYAILALA</sequence>
<gene>
    <name evidence="1" type="ORF">LCMAC102_02680</name>
</gene>
<evidence type="ECO:0000313" key="1">
    <source>
        <dbReference type="EMBL" id="QBK86473.1"/>
    </source>
</evidence>